<evidence type="ECO:0000256" key="1">
    <source>
        <dbReference type="SAM" id="Phobius"/>
    </source>
</evidence>
<dbReference type="PANTHER" id="PTHR23072:SF0">
    <property type="entry name" value="GPI ETHANOLAMINE PHOSPHATE TRANSFERASE 2"/>
    <property type="match status" value="1"/>
</dbReference>
<dbReference type="Proteomes" id="UP000005237">
    <property type="component" value="Unassembled WGS sequence"/>
</dbReference>
<proteinExistence type="predicted"/>
<evidence type="ECO:0000313" key="4">
    <source>
        <dbReference type="Proteomes" id="UP000005237"/>
    </source>
</evidence>
<dbReference type="GO" id="GO:0005789">
    <property type="term" value="C:endoplasmic reticulum membrane"/>
    <property type="evidence" value="ECO:0007669"/>
    <property type="project" value="TreeGrafter"/>
</dbReference>
<keyword evidence="4" id="KW-1185">Reference proteome</keyword>
<feature type="domain" description="GPI ethanolamine phosphate transferase 2 C-terminal" evidence="2">
    <location>
        <begin position="146"/>
        <end position="236"/>
    </location>
</feature>
<dbReference type="Gene3D" id="3.40.720.10">
    <property type="entry name" value="Alkaline Phosphatase, subunit A"/>
    <property type="match status" value="1"/>
</dbReference>
<accession>A0A8R1HPX2</accession>
<dbReference type="InterPro" id="IPR017850">
    <property type="entry name" value="Alkaline_phosphatase_core_sf"/>
</dbReference>
<dbReference type="Pfam" id="PF19316">
    <property type="entry name" value="PIGO_PIGG"/>
    <property type="match status" value="2"/>
</dbReference>
<reference evidence="3" key="2">
    <citation type="submission" date="2022-06" db="UniProtKB">
        <authorList>
            <consortium name="EnsemblMetazoa"/>
        </authorList>
    </citation>
    <scope>IDENTIFICATION</scope>
    <source>
        <strain evidence="3">DF5081</strain>
    </source>
</reference>
<dbReference type="InterPro" id="IPR039527">
    <property type="entry name" value="PIGG/GPI7"/>
</dbReference>
<protein>
    <recommendedName>
        <fullName evidence="2">GPI ethanolamine phosphate transferase 2 C-terminal domain-containing protein</fullName>
    </recommendedName>
</protein>
<dbReference type="GO" id="GO:0051267">
    <property type="term" value="F:CP2 mannose-ethanolamine phosphotransferase activity"/>
    <property type="evidence" value="ECO:0007669"/>
    <property type="project" value="TreeGrafter"/>
</dbReference>
<reference evidence="4" key="1">
    <citation type="submission" date="2010-08" db="EMBL/GenBank/DDBJ databases">
        <authorList>
            <consortium name="Caenorhabditis japonica Sequencing Consortium"/>
            <person name="Wilson R.K."/>
        </authorList>
    </citation>
    <scope>NUCLEOTIDE SEQUENCE [LARGE SCALE GENOMIC DNA]</scope>
    <source>
        <strain evidence="4">DF5081</strain>
    </source>
</reference>
<feature type="domain" description="GPI ethanolamine phosphate transferase 2 C-terminal" evidence="2">
    <location>
        <begin position="447"/>
        <end position="549"/>
    </location>
</feature>
<dbReference type="InterPro" id="IPR045687">
    <property type="entry name" value="PIGG/GPI7_C"/>
</dbReference>
<name>A0A8R1HPX2_CAEJA</name>
<evidence type="ECO:0000313" key="3">
    <source>
        <dbReference type="EnsemblMetazoa" id="CJA08327.1"/>
    </source>
</evidence>
<sequence length="552" mass="62920">MTPFGSHGGASPDETRVPAIIWKINGQNEGKKSPVPIDQDALKIEQIDISATIFDIFGMPPPPESYGISLFGIVGSDTDKTIRRQHEHFKNLVKVKQLPISDVCEGECDFSNRFIQSALKKWFREVQEKLIGSASEVPNFSLFTCIFILTIAISISVWTSPPSEWTDALIFLFNVTCFASSLIEEEHEIWYFLASTLIVLRIVVNLRYKSRREKIIHWIILGVLHRISFGYVQSTRRRWSMDPNLLPPDVFPNSLDIKVDDLNGYFSENALLVTFISLVLWITVDKNYLIIFPLISHSLRIMGYSLFDAYFLTIFRLSILPYFYFFRDGKWVIPLVLTVVPHSQLPLIFFIYQIGVISSKLQMTHAEVVILCTSSFFYTPQIRSARIRSGTNPHCARIRNRPNTKCPNRKCYESELVLIVTARINNARISNGTNPNWYESETPDSEVGNSNSLSTLSLTSAYVGLLDYYPVLVGFQLLLNTFAGPIAFLVGRKASSAHGASEFLNLQFSFRISSFITSLICLYIFQHHLFVWSVYSPKVVYDMAHVIFFSIM</sequence>
<evidence type="ECO:0000259" key="2">
    <source>
        <dbReference type="Pfam" id="PF19316"/>
    </source>
</evidence>
<keyword evidence="1" id="KW-1133">Transmembrane helix</keyword>
<organism evidence="3 4">
    <name type="scientific">Caenorhabditis japonica</name>
    <dbReference type="NCBI Taxonomy" id="281687"/>
    <lineage>
        <taxon>Eukaryota</taxon>
        <taxon>Metazoa</taxon>
        <taxon>Ecdysozoa</taxon>
        <taxon>Nematoda</taxon>
        <taxon>Chromadorea</taxon>
        <taxon>Rhabditida</taxon>
        <taxon>Rhabditina</taxon>
        <taxon>Rhabditomorpha</taxon>
        <taxon>Rhabditoidea</taxon>
        <taxon>Rhabditidae</taxon>
        <taxon>Peloderinae</taxon>
        <taxon>Caenorhabditis</taxon>
    </lineage>
</organism>
<feature type="transmembrane region" description="Helical" evidence="1">
    <location>
        <begin position="331"/>
        <end position="352"/>
    </location>
</feature>
<feature type="transmembrane region" description="Helical" evidence="1">
    <location>
        <begin position="307"/>
        <end position="325"/>
    </location>
</feature>
<dbReference type="SUPFAM" id="SSF53649">
    <property type="entry name" value="Alkaline phosphatase-like"/>
    <property type="match status" value="1"/>
</dbReference>
<keyword evidence="1" id="KW-0812">Transmembrane</keyword>
<dbReference type="EnsemblMetazoa" id="CJA08327.1">
    <property type="protein sequence ID" value="CJA08327.1"/>
    <property type="gene ID" value="WBGene00127531"/>
</dbReference>
<feature type="transmembrane region" description="Helical" evidence="1">
    <location>
        <begin position="270"/>
        <end position="295"/>
    </location>
</feature>
<feature type="transmembrane region" description="Helical" evidence="1">
    <location>
        <begin position="189"/>
        <end position="208"/>
    </location>
</feature>
<dbReference type="PANTHER" id="PTHR23072">
    <property type="entry name" value="PHOSPHATIDYLINOSITOL GLYCAN-RELATED"/>
    <property type="match status" value="1"/>
</dbReference>
<feature type="transmembrane region" description="Helical" evidence="1">
    <location>
        <begin position="140"/>
        <end position="158"/>
    </location>
</feature>
<dbReference type="GO" id="GO:0006506">
    <property type="term" value="P:GPI anchor biosynthetic process"/>
    <property type="evidence" value="ECO:0007669"/>
    <property type="project" value="InterPro"/>
</dbReference>
<feature type="transmembrane region" description="Helical" evidence="1">
    <location>
        <begin position="468"/>
        <end position="491"/>
    </location>
</feature>
<dbReference type="AlphaFoldDB" id="A0A8R1HPX2"/>
<keyword evidence="1" id="KW-0472">Membrane</keyword>
<feature type="transmembrane region" description="Helical" evidence="1">
    <location>
        <begin position="503"/>
        <end position="525"/>
    </location>
</feature>